<comment type="caution">
    <text evidence="2">The sequence shown here is derived from an EMBL/GenBank/DDBJ whole genome shotgun (WGS) entry which is preliminary data.</text>
</comment>
<dbReference type="AlphaFoldDB" id="A0AAN8RN46"/>
<dbReference type="Proteomes" id="UP001307849">
    <property type="component" value="Unassembled WGS sequence"/>
</dbReference>
<keyword evidence="1" id="KW-0732">Signal</keyword>
<reference evidence="2 3" key="1">
    <citation type="submission" date="2019-10" db="EMBL/GenBank/DDBJ databases">
        <authorList>
            <person name="Palmer J.M."/>
        </authorList>
    </citation>
    <scope>NUCLEOTIDE SEQUENCE [LARGE SCALE GENOMIC DNA]</scope>
    <source>
        <strain evidence="2 3">TWF506</strain>
    </source>
</reference>
<gene>
    <name evidence="2" type="ORF">TWF506_007280</name>
</gene>
<evidence type="ECO:0000313" key="3">
    <source>
        <dbReference type="Proteomes" id="UP001307849"/>
    </source>
</evidence>
<evidence type="ECO:0000256" key="1">
    <source>
        <dbReference type="SAM" id="SignalP"/>
    </source>
</evidence>
<feature type="signal peptide" evidence="1">
    <location>
        <begin position="1"/>
        <end position="28"/>
    </location>
</feature>
<keyword evidence="3" id="KW-1185">Reference proteome</keyword>
<evidence type="ECO:0000313" key="2">
    <source>
        <dbReference type="EMBL" id="KAK6514919.1"/>
    </source>
</evidence>
<proteinExistence type="predicted"/>
<organism evidence="2 3">
    <name type="scientific">Arthrobotrys conoides</name>
    <dbReference type="NCBI Taxonomy" id="74498"/>
    <lineage>
        <taxon>Eukaryota</taxon>
        <taxon>Fungi</taxon>
        <taxon>Dikarya</taxon>
        <taxon>Ascomycota</taxon>
        <taxon>Pezizomycotina</taxon>
        <taxon>Orbiliomycetes</taxon>
        <taxon>Orbiliales</taxon>
        <taxon>Orbiliaceae</taxon>
        <taxon>Arthrobotrys</taxon>
    </lineage>
</organism>
<dbReference type="EMBL" id="JAVHJM010000004">
    <property type="protein sequence ID" value="KAK6514919.1"/>
    <property type="molecule type" value="Genomic_DNA"/>
</dbReference>
<accession>A0AAN8RN46</accession>
<protein>
    <submittedName>
        <fullName evidence="2">Uncharacterized protein</fullName>
    </submittedName>
</protein>
<sequence>MWMSGKFGLSAAKIPLWTFLQVGAPVEALIAESPPDKFTPPGMECELANDMVVVDIMAMGLKSTRAKSTPSSD</sequence>
<feature type="chain" id="PRO_5042991931" evidence="1">
    <location>
        <begin position="29"/>
        <end position="73"/>
    </location>
</feature>
<name>A0AAN8RN46_9PEZI</name>